<accession>A0AAV6YKN7</accession>
<dbReference type="Proteomes" id="UP000824782">
    <property type="component" value="Unassembled WGS sequence"/>
</dbReference>
<evidence type="ECO:0000313" key="1">
    <source>
        <dbReference type="EMBL" id="KAG8536215.1"/>
    </source>
</evidence>
<keyword evidence="2" id="KW-1185">Reference proteome</keyword>
<comment type="caution">
    <text evidence="1">The sequence shown here is derived from an EMBL/GenBank/DDBJ whole genome shotgun (WGS) entry which is preliminary data.</text>
</comment>
<sequence>MSPPMFSYYGPILYCIVCHQSDWFWFSQFHNAPLPGRVVQHVKPATRWRRDAALSEVYWLH</sequence>
<dbReference type="AlphaFoldDB" id="A0AAV6YKN7"/>
<dbReference type="EMBL" id="WNYA01048150">
    <property type="protein sequence ID" value="KAG8536215.1"/>
    <property type="molecule type" value="Genomic_DNA"/>
</dbReference>
<protein>
    <submittedName>
        <fullName evidence="1">Uncharacterized protein</fullName>
    </submittedName>
</protein>
<name>A0AAV6YKN7_ENGPU</name>
<evidence type="ECO:0000313" key="2">
    <source>
        <dbReference type="Proteomes" id="UP000824782"/>
    </source>
</evidence>
<gene>
    <name evidence="1" type="ORF">GDO81_026878</name>
</gene>
<proteinExistence type="predicted"/>
<organism evidence="1 2">
    <name type="scientific">Engystomops pustulosus</name>
    <name type="common">Tungara frog</name>
    <name type="synonym">Physalaemus pustulosus</name>
    <dbReference type="NCBI Taxonomy" id="76066"/>
    <lineage>
        <taxon>Eukaryota</taxon>
        <taxon>Metazoa</taxon>
        <taxon>Chordata</taxon>
        <taxon>Craniata</taxon>
        <taxon>Vertebrata</taxon>
        <taxon>Euteleostomi</taxon>
        <taxon>Amphibia</taxon>
        <taxon>Batrachia</taxon>
        <taxon>Anura</taxon>
        <taxon>Neobatrachia</taxon>
        <taxon>Hyloidea</taxon>
        <taxon>Leptodactylidae</taxon>
        <taxon>Leiuperinae</taxon>
        <taxon>Engystomops</taxon>
    </lineage>
</organism>
<reference evidence="1" key="1">
    <citation type="thesis" date="2020" institute="ProQuest LLC" country="789 East Eisenhower Parkway, Ann Arbor, MI, USA">
        <title>Comparative Genomics and Chromosome Evolution.</title>
        <authorList>
            <person name="Mudd A.B."/>
        </authorList>
    </citation>
    <scope>NUCLEOTIDE SEQUENCE</scope>
    <source>
        <strain evidence="1">237g6f4</strain>
        <tissue evidence="1">Blood</tissue>
    </source>
</reference>